<dbReference type="EMBL" id="JBHFEH010000026">
    <property type="protein sequence ID" value="KAL2052662.1"/>
    <property type="molecule type" value="Genomic_DNA"/>
</dbReference>
<accession>A0ABR4B460</accession>
<comment type="caution">
    <text evidence="1">The sequence shown here is derived from an EMBL/GenBank/DDBJ whole genome shotgun (WGS) entry which is preliminary data.</text>
</comment>
<sequence length="100" mass="11652">MIESQRKAQKDDIVQRYVEVTKLYFNLVVFDNATGVIRFAHSSVQEYLVQHKPRYNDINESYALVAELLLSILLQTSKQYAGYYAKYFDYDNEVESAVQG</sequence>
<evidence type="ECO:0000313" key="2">
    <source>
        <dbReference type="Proteomes" id="UP001590951"/>
    </source>
</evidence>
<reference evidence="1 2" key="1">
    <citation type="submission" date="2024-09" db="EMBL/GenBank/DDBJ databases">
        <title>Rethinking Asexuality: The Enigmatic Case of Functional Sexual Genes in Lepraria (Stereocaulaceae).</title>
        <authorList>
            <person name="Doellman M."/>
            <person name="Sun Y."/>
            <person name="Barcenas-Pena A."/>
            <person name="Lumbsch H.T."/>
            <person name="Grewe F."/>
        </authorList>
    </citation>
    <scope>NUCLEOTIDE SEQUENCE [LARGE SCALE GENOMIC DNA]</scope>
    <source>
        <strain evidence="1 2">Grewe 0041</strain>
    </source>
</reference>
<organism evidence="1 2">
    <name type="scientific">Lepraria finkii</name>
    <dbReference type="NCBI Taxonomy" id="1340010"/>
    <lineage>
        <taxon>Eukaryota</taxon>
        <taxon>Fungi</taxon>
        <taxon>Dikarya</taxon>
        <taxon>Ascomycota</taxon>
        <taxon>Pezizomycotina</taxon>
        <taxon>Lecanoromycetes</taxon>
        <taxon>OSLEUM clade</taxon>
        <taxon>Lecanoromycetidae</taxon>
        <taxon>Lecanorales</taxon>
        <taxon>Lecanorineae</taxon>
        <taxon>Stereocaulaceae</taxon>
        <taxon>Lepraria</taxon>
    </lineage>
</organism>
<gene>
    <name evidence="1" type="ORF">ABVK25_007222</name>
</gene>
<proteinExistence type="predicted"/>
<evidence type="ECO:0000313" key="1">
    <source>
        <dbReference type="EMBL" id="KAL2052662.1"/>
    </source>
</evidence>
<keyword evidence="2" id="KW-1185">Reference proteome</keyword>
<dbReference type="Proteomes" id="UP001590951">
    <property type="component" value="Unassembled WGS sequence"/>
</dbReference>
<protein>
    <submittedName>
        <fullName evidence="1">Uncharacterized protein</fullName>
    </submittedName>
</protein>
<name>A0ABR4B460_9LECA</name>